<evidence type="ECO:0000259" key="1">
    <source>
        <dbReference type="Pfam" id="PF00085"/>
    </source>
</evidence>
<protein>
    <submittedName>
        <fullName evidence="2">Thiol reductase thioredoxin</fullName>
    </submittedName>
</protein>
<dbReference type="KEGG" id="jsv:CNX70_25090"/>
<dbReference type="InterPro" id="IPR013766">
    <property type="entry name" value="Thioredoxin_domain"/>
</dbReference>
<sequence length="124" mass="13211">MMSDTYSVAQPTRAEIDALTGPALLEFGTGWCGHCRATQAPLAAAFAQHPGVPHLRVEDGPGRALGRSFRVKLWPTLIFLKDGQEVARIVRPLDSAEIARAFSLIHPTANAGVGPSGSDPSPRR</sequence>
<dbReference type="AlphaFoldDB" id="A0A290X261"/>
<evidence type="ECO:0000313" key="3">
    <source>
        <dbReference type="Proteomes" id="UP000218437"/>
    </source>
</evidence>
<dbReference type="Gene3D" id="3.40.30.10">
    <property type="entry name" value="Glutaredoxin"/>
    <property type="match status" value="1"/>
</dbReference>
<dbReference type="Proteomes" id="UP000218437">
    <property type="component" value="Chromosome"/>
</dbReference>
<keyword evidence="3" id="KW-1185">Reference proteome</keyword>
<name>A0A290X261_9BURK</name>
<dbReference type="SUPFAM" id="SSF52833">
    <property type="entry name" value="Thioredoxin-like"/>
    <property type="match status" value="1"/>
</dbReference>
<dbReference type="InterPro" id="IPR036249">
    <property type="entry name" value="Thioredoxin-like_sf"/>
</dbReference>
<reference evidence="2 3" key="1">
    <citation type="submission" date="2017-09" db="EMBL/GenBank/DDBJ databases">
        <title>Complete genome sequence of Janthinobacterium svalbardensis PAMC 27463.</title>
        <authorList>
            <person name="Cho Y.-J."/>
            <person name="Cho A."/>
            <person name="Kim O.-S."/>
            <person name="Lee J.-I."/>
        </authorList>
    </citation>
    <scope>NUCLEOTIDE SEQUENCE [LARGE SCALE GENOMIC DNA]</scope>
    <source>
        <strain evidence="2 3">PAMC 27463</strain>
    </source>
</reference>
<dbReference type="CDD" id="cd02947">
    <property type="entry name" value="TRX_family"/>
    <property type="match status" value="1"/>
</dbReference>
<dbReference type="EMBL" id="CP023422">
    <property type="protein sequence ID" value="ATD63058.1"/>
    <property type="molecule type" value="Genomic_DNA"/>
</dbReference>
<feature type="domain" description="Thioredoxin" evidence="1">
    <location>
        <begin position="16"/>
        <end position="100"/>
    </location>
</feature>
<proteinExistence type="predicted"/>
<dbReference type="Pfam" id="PF00085">
    <property type="entry name" value="Thioredoxin"/>
    <property type="match status" value="1"/>
</dbReference>
<evidence type="ECO:0000313" key="2">
    <source>
        <dbReference type="EMBL" id="ATD63058.1"/>
    </source>
</evidence>
<accession>A0A290X261</accession>
<organism evidence="2 3">
    <name type="scientific">Janthinobacterium svalbardensis</name>
    <dbReference type="NCBI Taxonomy" id="368607"/>
    <lineage>
        <taxon>Bacteria</taxon>
        <taxon>Pseudomonadati</taxon>
        <taxon>Pseudomonadota</taxon>
        <taxon>Betaproteobacteria</taxon>
        <taxon>Burkholderiales</taxon>
        <taxon>Oxalobacteraceae</taxon>
        <taxon>Janthinobacterium</taxon>
    </lineage>
</organism>
<gene>
    <name evidence="2" type="ORF">CNX70_25090</name>
</gene>